<evidence type="ECO:0000256" key="1">
    <source>
        <dbReference type="SAM" id="MobiDB-lite"/>
    </source>
</evidence>
<dbReference type="Pfam" id="PF26063">
    <property type="entry name" value="MCMDC2_N"/>
    <property type="match status" value="1"/>
</dbReference>
<dbReference type="Proteomes" id="UP000308267">
    <property type="component" value="Unassembled WGS sequence"/>
</dbReference>
<dbReference type="OrthoDB" id="6266412at2759"/>
<feature type="region of interest" description="Disordered" evidence="1">
    <location>
        <begin position="409"/>
        <end position="436"/>
    </location>
</feature>
<reference evidence="3 4" key="1">
    <citation type="journal article" date="2019" name="BMC Genomics">
        <title>New insights from Opisthorchis felineus genome: update on genomics of the epidemiologically important liver flukes.</title>
        <authorList>
            <person name="Ershov N.I."/>
            <person name="Mordvinov V.A."/>
            <person name="Prokhortchouk E.B."/>
            <person name="Pakharukova M.Y."/>
            <person name="Gunbin K.V."/>
            <person name="Ustyantsev K."/>
            <person name="Genaev M.A."/>
            <person name="Blinov A.G."/>
            <person name="Mazur A."/>
            <person name="Boulygina E."/>
            <person name="Tsygankova S."/>
            <person name="Khrameeva E."/>
            <person name="Chekanov N."/>
            <person name="Fan G."/>
            <person name="Xiao A."/>
            <person name="Zhang H."/>
            <person name="Xu X."/>
            <person name="Yang H."/>
            <person name="Solovyev V."/>
            <person name="Lee S.M."/>
            <person name="Liu X."/>
            <person name="Afonnikov D.A."/>
            <person name="Skryabin K.G."/>
        </authorList>
    </citation>
    <scope>NUCLEOTIDE SEQUENCE [LARGE SCALE GENOMIC DNA]</scope>
    <source>
        <strain evidence="3">AK-0245</strain>
        <tissue evidence="3">Whole organism</tissue>
    </source>
</reference>
<dbReference type="InterPro" id="IPR058769">
    <property type="entry name" value="MCMDC2_N"/>
</dbReference>
<dbReference type="STRING" id="147828.A0A4S2LYR8"/>
<comment type="caution">
    <text evidence="3">The sequence shown here is derived from an EMBL/GenBank/DDBJ whole genome shotgun (WGS) entry which is preliminary data.</text>
</comment>
<protein>
    <recommendedName>
        <fullName evidence="2">MCMDC2 N-terminal domain-containing protein</fullName>
    </recommendedName>
</protein>
<sequence length="749" mass="82642">MADKISRVGMLVRYMDSTGQLQSIKLALLKHFRTEKLPICVVDVQVSVHEILHRNVSMGMVVLKSLREVENDLQEIVFALGVAENIVNEDDDINCIGVNITITDMPTLNDDFSKCVQFKPGKLTVCTGTIFALSDMYAVSQKNVYSCQDMCCPGSSEFRIFTSDNNAKAKRCAYCQSELAEEVRKRCNSDLVEFLLLAPTRTSKSTSTAFSESPWTIRQSVICVAAGELVERLYLGMHCCVIGVPELHLVSNQLCWRFNVRNIENPQPCLLDPWKYAVTSAVDRIPSYAREFEFGTSFTLSYLFLEHICPAGSYFLLKWLLLLLLIKNRHRVPGNCQPNDGDRGNKVPHNMTSITSRISSCPPTLLLIGPVSCPIAGRLLRAAGHYAHPYWEHKSGRKLLPTALEVDASGARRPTNKRRSQVGQGMASGTKGTKCGQVWSPTDPASMAHCGTLELATGGVAFFPMIELLKRKELTNLLYALENIAKCQNTPSNETVFSESEQGDKSFAEYFATTSIWATTEVKSNKNARNLNIMNEVDAESHALEPVEAQSAGELVSRSGGLQRASRAFDIIVNMENAAGPSEIVDALAAEHCLKETMRCDARHTRADTCASANSVFDSILSSCNEVPSAEMSQEVIQLLQVYYLAVRRACTNDRFIVPSAALDTLFQLTSSNAKLNGRTVANASDATVAVYLYDSFVDNHTSTNYLGVPSLHYTPSLNCESMNDLNERLQCVYAQLTGLIKVGFNEVS</sequence>
<dbReference type="AlphaFoldDB" id="A0A4S2LYR8"/>
<proteinExistence type="predicted"/>
<dbReference type="InterPro" id="IPR027417">
    <property type="entry name" value="P-loop_NTPase"/>
</dbReference>
<dbReference type="Gene3D" id="3.40.50.300">
    <property type="entry name" value="P-loop containing nucleotide triphosphate hydrolases"/>
    <property type="match status" value="1"/>
</dbReference>
<organism evidence="3 4">
    <name type="scientific">Opisthorchis felineus</name>
    <dbReference type="NCBI Taxonomy" id="147828"/>
    <lineage>
        <taxon>Eukaryota</taxon>
        <taxon>Metazoa</taxon>
        <taxon>Spiralia</taxon>
        <taxon>Lophotrochozoa</taxon>
        <taxon>Platyhelminthes</taxon>
        <taxon>Trematoda</taxon>
        <taxon>Digenea</taxon>
        <taxon>Opisthorchiida</taxon>
        <taxon>Opisthorchiata</taxon>
        <taxon>Opisthorchiidae</taxon>
        <taxon>Opisthorchis</taxon>
    </lineage>
</organism>
<evidence type="ECO:0000313" key="4">
    <source>
        <dbReference type="Proteomes" id="UP000308267"/>
    </source>
</evidence>
<dbReference type="EMBL" id="SJOL01006254">
    <property type="protein sequence ID" value="TGZ69031.1"/>
    <property type="molecule type" value="Genomic_DNA"/>
</dbReference>
<gene>
    <name evidence="3" type="ORF">CRM22_003966</name>
</gene>
<accession>A0A4S2LYR8</accession>
<name>A0A4S2LYR8_OPIFE</name>
<evidence type="ECO:0000313" key="3">
    <source>
        <dbReference type="EMBL" id="TGZ69031.1"/>
    </source>
</evidence>
<feature type="domain" description="MCMDC2 N-terminal" evidence="2">
    <location>
        <begin position="10"/>
        <end position="105"/>
    </location>
</feature>
<evidence type="ECO:0000259" key="2">
    <source>
        <dbReference type="Pfam" id="PF26063"/>
    </source>
</evidence>
<keyword evidence="4" id="KW-1185">Reference proteome</keyword>